<reference evidence="2 3" key="1">
    <citation type="submission" date="2024-01" db="EMBL/GenBank/DDBJ databases">
        <title>The complete chloroplast genome sequence of Lithospermum erythrorhizon: insights into the phylogenetic relationship among Boraginaceae species and the maternal lineages of purple gromwells.</title>
        <authorList>
            <person name="Okada T."/>
            <person name="Watanabe K."/>
        </authorList>
    </citation>
    <scope>NUCLEOTIDE SEQUENCE [LARGE SCALE GENOMIC DNA]</scope>
</reference>
<feature type="domain" description="Reverse transcriptase Ty1/copia-type" evidence="1">
    <location>
        <begin position="16"/>
        <end position="118"/>
    </location>
</feature>
<accession>A0AAV3S3T9</accession>
<comment type="caution">
    <text evidence="2">The sequence shown here is derived from an EMBL/GenBank/DDBJ whole genome shotgun (WGS) entry which is preliminary data.</text>
</comment>
<dbReference type="AlphaFoldDB" id="A0AAV3S3T9"/>
<dbReference type="CDD" id="cd09272">
    <property type="entry name" value="RNase_HI_RT_Ty1"/>
    <property type="match status" value="1"/>
</dbReference>
<dbReference type="PANTHER" id="PTHR11439:SF443">
    <property type="entry name" value="RNA-DIRECTED DNA POLYMERASE"/>
    <property type="match status" value="1"/>
</dbReference>
<evidence type="ECO:0000259" key="1">
    <source>
        <dbReference type="Pfam" id="PF07727"/>
    </source>
</evidence>
<sequence length="327" mass="36962">MVFFKMKFILSNLLCGFKRCPFEHTRYMKKNPKGEIMIVSVYVDDLIFTGDDEEMLSDFKSAMMNEFEMTDLGELHHFLGINVQKSKEGIFISQEKYTVELLEKFNMKNSNPVSTPCVTGLKLSKNGEGKLVDQTLFRSLAGNLMYLTATRPDIMYAVSLISRFMEKPYSSHWEAAKRILRYINGTIDYGIFYKTRVPVQLVGYTDTDFGGSIDDSRSTLGYAFSLGSGIISWCSKKQPVVALSTTEAEYIASSLTGLLHGKTKHICLRFHFLRELVSEGEINLEYCRSEEQVADNFTKPLGGLTFSRNVTSLGVQKIFGLGKAMLE</sequence>
<dbReference type="Pfam" id="PF07727">
    <property type="entry name" value="RVT_2"/>
    <property type="match status" value="1"/>
</dbReference>
<organism evidence="2 3">
    <name type="scientific">Lithospermum erythrorhizon</name>
    <name type="common">Purple gromwell</name>
    <name type="synonym">Lithospermum officinale var. erythrorhizon</name>
    <dbReference type="NCBI Taxonomy" id="34254"/>
    <lineage>
        <taxon>Eukaryota</taxon>
        <taxon>Viridiplantae</taxon>
        <taxon>Streptophyta</taxon>
        <taxon>Embryophyta</taxon>
        <taxon>Tracheophyta</taxon>
        <taxon>Spermatophyta</taxon>
        <taxon>Magnoliopsida</taxon>
        <taxon>eudicotyledons</taxon>
        <taxon>Gunneridae</taxon>
        <taxon>Pentapetalae</taxon>
        <taxon>asterids</taxon>
        <taxon>lamiids</taxon>
        <taxon>Boraginales</taxon>
        <taxon>Boraginaceae</taxon>
        <taxon>Boraginoideae</taxon>
        <taxon>Lithospermeae</taxon>
        <taxon>Lithospermum</taxon>
    </lineage>
</organism>
<keyword evidence="2" id="KW-0675">Receptor</keyword>
<protein>
    <submittedName>
        <fullName evidence="2">Transmembrane signal receptor</fullName>
    </submittedName>
</protein>
<dbReference type="PANTHER" id="PTHR11439">
    <property type="entry name" value="GAG-POL-RELATED RETROTRANSPOSON"/>
    <property type="match status" value="1"/>
</dbReference>
<keyword evidence="2" id="KW-0472">Membrane</keyword>
<dbReference type="SUPFAM" id="SSF56672">
    <property type="entry name" value="DNA/RNA polymerases"/>
    <property type="match status" value="1"/>
</dbReference>
<dbReference type="InterPro" id="IPR043502">
    <property type="entry name" value="DNA/RNA_pol_sf"/>
</dbReference>
<dbReference type="Proteomes" id="UP001454036">
    <property type="component" value="Unassembled WGS sequence"/>
</dbReference>
<gene>
    <name evidence="2" type="ORF">LIER_34199</name>
</gene>
<evidence type="ECO:0000313" key="2">
    <source>
        <dbReference type="EMBL" id="GAA0186911.1"/>
    </source>
</evidence>
<dbReference type="EMBL" id="BAABME010014164">
    <property type="protein sequence ID" value="GAA0186911.1"/>
    <property type="molecule type" value="Genomic_DNA"/>
</dbReference>
<proteinExistence type="predicted"/>
<keyword evidence="2" id="KW-0812">Transmembrane</keyword>
<dbReference type="InterPro" id="IPR013103">
    <property type="entry name" value="RVT_2"/>
</dbReference>
<evidence type="ECO:0000313" key="3">
    <source>
        <dbReference type="Proteomes" id="UP001454036"/>
    </source>
</evidence>
<keyword evidence="3" id="KW-1185">Reference proteome</keyword>
<name>A0AAV3S3T9_LITER</name>